<keyword evidence="7 19" id="KW-0347">Helicase</keyword>
<dbReference type="Gene3D" id="1.10.10.10">
    <property type="entry name" value="Winged helix-like DNA-binding domain superfamily/Winged helix DNA-binding domain"/>
    <property type="match status" value="1"/>
</dbReference>
<dbReference type="GO" id="GO:0043138">
    <property type="term" value="F:3'-5' DNA helicase activity"/>
    <property type="evidence" value="ECO:0007669"/>
    <property type="project" value="UniProtKB-EC"/>
</dbReference>
<dbReference type="Gene3D" id="1.10.150.80">
    <property type="entry name" value="HRDC domain"/>
    <property type="match status" value="1"/>
</dbReference>
<dbReference type="GO" id="GO:0006260">
    <property type="term" value="P:DNA replication"/>
    <property type="evidence" value="ECO:0007669"/>
    <property type="project" value="InterPro"/>
</dbReference>
<keyword evidence="10" id="KW-0413">Isomerase</keyword>
<keyword evidence="8" id="KW-0067">ATP-binding</keyword>
<dbReference type="SUPFAM" id="SSF47819">
    <property type="entry name" value="HRDC-like"/>
    <property type="match status" value="1"/>
</dbReference>
<evidence type="ECO:0000256" key="7">
    <source>
        <dbReference type="ARBA" id="ARBA00022806"/>
    </source>
</evidence>
<dbReference type="PANTHER" id="PTHR13710:SF105">
    <property type="entry name" value="ATP-DEPENDENT DNA HELICASE Q1"/>
    <property type="match status" value="1"/>
</dbReference>
<evidence type="ECO:0000256" key="9">
    <source>
        <dbReference type="ARBA" id="ARBA00023125"/>
    </source>
</evidence>
<dbReference type="GO" id="GO:0046872">
    <property type="term" value="F:metal ion binding"/>
    <property type="evidence" value="ECO:0007669"/>
    <property type="project" value="UniProtKB-KW"/>
</dbReference>
<dbReference type="SUPFAM" id="SSF52540">
    <property type="entry name" value="P-loop containing nucleoside triphosphate hydrolases"/>
    <property type="match status" value="1"/>
</dbReference>
<dbReference type="GO" id="GO:0043590">
    <property type="term" value="C:bacterial nucleoid"/>
    <property type="evidence" value="ECO:0007669"/>
    <property type="project" value="TreeGrafter"/>
</dbReference>
<feature type="domain" description="Helicase C-terminal" evidence="18">
    <location>
        <begin position="266"/>
        <end position="413"/>
    </location>
</feature>
<dbReference type="PANTHER" id="PTHR13710">
    <property type="entry name" value="DNA HELICASE RECQ FAMILY MEMBER"/>
    <property type="match status" value="1"/>
</dbReference>
<organism evidence="19 20">
    <name type="scientific">Sorangium cellulosum</name>
    <name type="common">Polyangium cellulosum</name>
    <dbReference type="NCBI Taxonomy" id="56"/>
    <lineage>
        <taxon>Bacteria</taxon>
        <taxon>Pseudomonadati</taxon>
        <taxon>Myxococcota</taxon>
        <taxon>Polyangia</taxon>
        <taxon>Polyangiales</taxon>
        <taxon>Polyangiaceae</taxon>
        <taxon>Sorangium</taxon>
    </lineage>
</organism>
<evidence type="ECO:0000259" key="17">
    <source>
        <dbReference type="PROSITE" id="PS51192"/>
    </source>
</evidence>
<evidence type="ECO:0000256" key="3">
    <source>
        <dbReference type="ARBA" id="ARBA00005446"/>
    </source>
</evidence>
<dbReference type="InterPro" id="IPR032284">
    <property type="entry name" value="RecQ_Zn-bd"/>
</dbReference>
<comment type="similarity">
    <text evidence="3">Belongs to the helicase family. RecQ subfamily.</text>
</comment>
<dbReference type="Pfam" id="PF09382">
    <property type="entry name" value="RQC"/>
    <property type="match status" value="1"/>
</dbReference>
<dbReference type="InterPro" id="IPR011545">
    <property type="entry name" value="DEAD/DEAH_box_helicase_dom"/>
</dbReference>
<dbReference type="NCBIfam" id="TIGR00614">
    <property type="entry name" value="recQ_fam"/>
    <property type="match status" value="1"/>
</dbReference>
<keyword evidence="5" id="KW-0547">Nucleotide-binding</keyword>
<dbReference type="InterPro" id="IPR027417">
    <property type="entry name" value="P-loop_NTPase"/>
</dbReference>
<dbReference type="PROSITE" id="PS51192">
    <property type="entry name" value="HELICASE_ATP_BIND_1"/>
    <property type="match status" value="1"/>
</dbReference>
<keyword evidence="6" id="KW-0378">Hydrolase</keyword>
<dbReference type="RefSeq" id="WP_104980658.1">
    <property type="nucleotide sequence ID" value="NZ_CP012673.1"/>
</dbReference>
<dbReference type="GO" id="GO:0006310">
    <property type="term" value="P:DNA recombination"/>
    <property type="evidence" value="ECO:0007669"/>
    <property type="project" value="InterPro"/>
</dbReference>
<dbReference type="SMART" id="SM00490">
    <property type="entry name" value="HELICc"/>
    <property type="match status" value="1"/>
</dbReference>
<feature type="domain" description="HRDC" evidence="16">
    <location>
        <begin position="658"/>
        <end position="734"/>
    </location>
</feature>
<dbReference type="Pfam" id="PF16124">
    <property type="entry name" value="RecQ_Zn_bind"/>
    <property type="match status" value="1"/>
</dbReference>
<evidence type="ECO:0000256" key="10">
    <source>
        <dbReference type="ARBA" id="ARBA00023235"/>
    </source>
</evidence>
<dbReference type="EMBL" id="CP012673">
    <property type="protein sequence ID" value="AUX41897.1"/>
    <property type="molecule type" value="Genomic_DNA"/>
</dbReference>
<keyword evidence="4" id="KW-0479">Metal-binding</keyword>
<evidence type="ECO:0000256" key="4">
    <source>
        <dbReference type="ARBA" id="ARBA00022723"/>
    </source>
</evidence>
<dbReference type="GO" id="GO:0005737">
    <property type="term" value="C:cytoplasm"/>
    <property type="evidence" value="ECO:0007669"/>
    <property type="project" value="TreeGrafter"/>
</dbReference>
<evidence type="ECO:0000256" key="14">
    <source>
        <dbReference type="ARBA" id="ARBA00044550"/>
    </source>
</evidence>
<dbReference type="Pfam" id="PF00570">
    <property type="entry name" value="HRDC"/>
    <property type="match status" value="1"/>
</dbReference>
<evidence type="ECO:0000259" key="18">
    <source>
        <dbReference type="PROSITE" id="PS51194"/>
    </source>
</evidence>
<dbReference type="InterPro" id="IPR036390">
    <property type="entry name" value="WH_DNA-bd_sf"/>
</dbReference>
<evidence type="ECO:0000256" key="11">
    <source>
        <dbReference type="ARBA" id="ARBA00034617"/>
    </source>
</evidence>
<dbReference type="SUPFAM" id="SSF46785">
    <property type="entry name" value="Winged helix' DNA-binding domain"/>
    <property type="match status" value="1"/>
</dbReference>
<gene>
    <name evidence="19" type="primary">recQ</name>
    <name evidence="19" type="ORF">SOCE26_033220</name>
</gene>
<comment type="cofactor">
    <cofactor evidence="1">
        <name>Mg(2+)</name>
        <dbReference type="ChEBI" id="CHEBI:18420"/>
    </cofactor>
</comment>
<dbReference type="InterPro" id="IPR044876">
    <property type="entry name" value="HRDC_dom_sf"/>
</dbReference>
<dbReference type="Pfam" id="PF00270">
    <property type="entry name" value="DEAD"/>
    <property type="match status" value="1"/>
</dbReference>
<evidence type="ECO:0000256" key="2">
    <source>
        <dbReference type="ARBA" id="ARBA00001947"/>
    </source>
</evidence>
<dbReference type="SMART" id="SM00956">
    <property type="entry name" value="RQC"/>
    <property type="match status" value="1"/>
</dbReference>
<dbReference type="InterPro" id="IPR018982">
    <property type="entry name" value="RQC_domain"/>
</dbReference>
<evidence type="ECO:0000256" key="8">
    <source>
        <dbReference type="ARBA" id="ARBA00022840"/>
    </source>
</evidence>
<protein>
    <recommendedName>
        <fullName evidence="13">ATP-dependent DNA helicase RecQ</fullName>
        <ecNumber evidence="12">5.6.2.4</ecNumber>
    </recommendedName>
    <alternativeName>
        <fullName evidence="14">DNA 3'-5' helicase RecQ</fullName>
    </alternativeName>
</protein>
<dbReference type="OrthoDB" id="9760034at2"/>
<dbReference type="InterPro" id="IPR014001">
    <property type="entry name" value="Helicase_ATP-bd"/>
</dbReference>
<dbReference type="Pfam" id="PF00271">
    <property type="entry name" value="Helicase_C"/>
    <property type="match status" value="1"/>
</dbReference>
<comment type="cofactor">
    <cofactor evidence="2">
        <name>Zn(2+)</name>
        <dbReference type="ChEBI" id="CHEBI:29105"/>
    </cofactor>
</comment>
<evidence type="ECO:0000259" key="16">
    <source>
        <dbReference type="PROSITE" id="PS50967"/>
    </source>
</evidence>
<dbReference type="Proteomes" id="UP000238348">
    <property type="component" value="Chromosome"/>
</dbReference>
<dbReference type="EC" id="5.6.2.4" evidence="12"/>
<evidence type="ECO:0000256" key="13">
    <source>
        <dbReference type="ARBA" id="ARBA00044535"/>
    </source>
</evidence>
<dbReference type="Gene3D" id="3.40.50.300">
    <property type="entry name" value="P-loop containing nucleotide triphosphate hydrolases"/>
    <property type="match status" value="2"/>
</dbReference>
<feature type="compositionally biased region" description="Pro residues" evidence="15">
    <location>
        <begin position="638"/>
        <end position="654"/>
    </location>
</feature>
<feature type="compositionally biased region" description="Pro residues" evidence="15">
    <location>
        <begin position="582"/>
        <end position="591"/>
    </location>
</feature>
<evidence type="ECO:0000256" key="1">
    <source>
        <dbReference type="ARBA" id="ARBA00001946"/>
    </source>
</evidence>
<keyword evidence="9" id="KW-0238">DNA-binding</keyword>
<reference evidence="19 20" key="1">
    <citation type="submission" date="2015-09" db="EMBL/GenBank/DDBJ databases">
        <title>Sorangium comparison.</title>
        <authorList>
            <person name="Zaburannyi N."/>
            <person name="Bunk B."/>
            <person name="Overmann J."/>
            <person name="Mueller R."/>
        </authorList>
    </citation>
    <scope>NUCLEOTIDE SEQUENCE [LARGE SCALE GENOMIC DNA]</scope>
    <source>
        <strain evidence="19 20">So ce26</strain>
    </source>
</reference>
<evidence type="ECO:0000256" key="5">
    <source>
        <dbReference type="ARBA" id="ARBA00022741"/>
    </source>
</evidence>
<dbReference type="GO" id="GO:0016787">
    <property type="term" value="F:hydrolase activity"/>
    <property type="evidence" value="ECO:0007669"/>
    <property type="project" value="UniProtKB-KW"/>
</dbReference>
<dbReference type="GO" id="GO:0005524">
    <property type="term" value="F:ATP binding"/>
    <property type="evidence" value="ECO:0007669"/>
    <property type="project" value="UniProtKB-KW"/>
</dbReference>
<sequence>MVFAEPPLPIVPERLASPLLSSQESQPPSIDAVLAERFGIPAFRPWQREAIDALLGGAGRVLVVAPTGGGKSLCYQLPAVALPGTTLVLSPLISLMEDQVRALEARGIAATFIASSLPREENGRRLAALRRGEYKLVYAAPERLSLDGFLESLAQSRLSLVAVDEAHCIVQWGHDFRPDYLRIGAALARLRPPRVLACTATATPDARDEIIRRLGWPLPSPSGDEEAGPDGPPPKVILRGFARPNLHLQVSAVDGPREAGRQTARALSDALGDPGRPRGAGIVYAATRKGAERLADALRDAGWNAEAYHAGLAPESRARLSAGFADRTLSVVVATNAFGMGIDRPDVRLVVHAQPPSSIEAYYQEVGRAGRDGAPARGLLLFAPADIALRRRLCQLGEGGAEASADEAARAWRLFRELLRYVDAATCRHDFILRYFGDEAESLGGCGHCDVCLAVDALEASDPAALDRDNDLVRRALAGVARVKGGAGMQAVASMLIGESNERVRRMGLDRLSTFGVLQGKSHTEAMSILRVLLANAWMDLTTGEFPVPLITPAGWRVMRGEVPSRVRLPLPPTRRRAVRRPAPPARPPPAAAASLASRPAPVASSLASSATPAAPPRPPRTATASPTAPSADAAPPLERPAPLPASRSQPPPAVELEPRDIPLFEALRAHRAALAKEKSLPAYVIAHDRTLREIALIRPVSLDDLALARGMGQAKISTYGEGILRIVREFSGQ</sequence>
<dbReference type="AlphaFoldDB" id="A0A2L0ERF9"/>
<dbReference type="GO" id="GO:0030894">
    <property type="term" value="C:replisome"/>
    <property type="evidence" value="ECO:0007669"/>
    <property type="project" value="TreeGrafter"/>
</dbReference>
<dbReference type="PROSITE" id="PS51194">
    <property type="entry name" value="HELICASE_CTER"/>
    <property type="match status" value="1"/>
</dbReference>
<dbReference type="GO" id="GO:0009378">
    <property type="term" value="F:four-way junction helicase activity"/>
    <property type="evidence" value="ECO:0007669"/>
    <property type="project" value="TreeGrafter"/>
</dbReference>
<feature type="domain" description="Helicase ATP-binding" evidence="17">
    <location>
        <begin position="52"/>
        <end position="220"/>
    </location>
</feature>
<evidence type="ECO:0000313" key="20">
    <source>
        <dbReference type="Proteomes" id="UP000238348"/>
    </source>
</evidence>
<dbReference type="InterPro" id="IPR002121">
    <property type="entry name" value="HRDC_dom"/>
</dbReference>
<proteinExistence type="inferred from homology"/>
<dbReference type="GO" id="GO:0003677">
    <property type="term" value="F:DNA binding"/>
    <property type="evidence" value="ECO:0007669"/>
    <property type="project" value="UniProtKB-KW"/>
</dbReference>
<evidence type="ECO:0000313" key="19">
    <source>
        <dbReference type="EMBL" id="AUX41897.1"/>
    </source>
</evidence>
<feature type="compositionally biased region" description="Low complexity" evidence="15">
    <location>
        <begin position="621"/>
        <end position="637"/>
    </location>
</feature>
<evidence type="ECO:0000256" key="6">
    <source>
        <dbReference type="ARBA" id="ARBA00022801"/>
    </source>
</evidence>
<accession>A0A2L0ERF9</accession>
<dbReference type="InterPro" id="IPR001650">
    <property type="entry name" value="Helicase_C-like"/>
</dbReference>
<feature type="compositionally biased region" description="Low complexity" evidence="15">
    <location>
        <begin position="592"/>
        <end position="613"/>
    </location>
</feature>
<name>A0A2L0ERF9_SORCE</name>
<dbReference type="CDD" id="cd17920">
    <property type="entry name" value="DEXHc_RecQ"/>
    <property type="match status" value="1"/>
</dbReference>
<evidence type="ECO:0000256" key="12">
    <source>
        <dbReference type="ARBA" id="ARBA00034808"/>
    </source>
</evidence>
<comment type="catalytic activity">
    <reaction evidence="11">
        <text>Couples ATP hydrolysis with the unwinding of duplex DNA by translocating in the 3'-5' direction.</text>
        <dbReference type="EC" id="5.6.2.4"/>
    </reaction>
</comment>
<dbReference type="InterPro" id="IPR036388">
    <property type="entry name" value="WH-like_DNA-bd_sf"/>
</dbReference>
<evidence type="ECO:0000256" key="15">
    <source>
        <dbReference type="SAM" id="MobiDB-lite"/>
    </source>
</evidence>
<dbReference type="GO" id="GO:0006281">
    <property type="term" value="P:DNA repair"/>
    <property type="evidence" value="ECO:0007669"/>
    <property type="project" value="InterPro"/>
</dbReference>
<dbReference type="PROSITE" id="PS50967">
    <property type="entry name" value="HRDC"/>
    <property type="match status" value="1"/>
</dbReference>
<dbReference type="SMART" id="SM00341">
    <property type="entry name" value="HRDC"/>
    <property type="match status" value="1"/>
</dbReference>
<dbReference type="SMART" id="SM00487">
    <property type="entry name" value="DEXDc"/>
    <property type="match status" value="1"/>
</dbReference>
<dbReference type="InterPro" id="IPR010997">
    <property type="entry name" value="HRDC-like_sf"/>
</dbReference>
<feature type="region of interest" description="Disordered" evidence="15">
    <location>
        <begin position="567"/>
        <end position="656"/>
    </location>
</feature>
<dbReference type="InterPro" id="IPR004589">
    <property type="entry name" value="DNA_helicase_ATP-dep_RecQ"/>
</dbReference>